<feature type="transmembrane region" description="Helical" evidence="1">
    <location>
        <begin position="51"/>
        <end position="71"/>
    </location>
</feature>
<organism evidence="3 4">
    <name type="scientific">Rubripirellula amarantea</name>
    <dbReference type="NCBI Taxonomy" id="2527999"/>
    <lineage>
        <taxon>Bacteria</taxon>
        <taxon>Pseudomonadati</taxon>
        <taxon>Planctomycetota</taxon>
        <taxon>Planctomycetia</taxon>
        <taxon>Pirellulales</taxon>
        <taxon>Pirellulaceae</taxon>
        <taxon>Rubripirellula</taxon>
    </lineage>
</organism>
<dbReference type="SMART" id="SM00460">
    <property type="entry name" value="TGc"/>
    <property type="match status" value="1"/>
</dbReference>
<dbReference type="SUPFAM" id="SSF54001">
    <property type="entry name" value="Cysteine proteinases"/>
    <property type="match status" value="1"/>
</dbReference>
<dbReference type="OrthoDB" id="9804872at2"/>
<dbReference type="InterPro" id="IPR002931">
    <property type="entry name" value="Transglutaminase-like"/>
</dbReference>
<keyword evidence="1" id="KW-1133">Transmembrane helix</keyword>
<feature type="transmembrane region" description="Helical" evidence="1">
    <location>
        <begin position="83"/>
        <end position="103"/>
    </location>
</feature>
<dbReference type="Pfam" id="PF01841">
    <property type="entry name" value="Transglut_core"/>
    <property type="match status" value="1"/>
</dbReference>
<dbReference type="Proteomes" id="UP000316598">
    <property type="component" value="Unassembled WGS sequence"/>
</dbReference>
<evidence type="ECO:0000313" key="4">
    <source>
        <dbReference type="Proteomes" id="UP000316598"/>
    </source>
</evidence>
<evidence type="ECO:0000259" key="2">
    <source>
        <dbReference type="SMART" id="SM00460"/>
    </source>
</evidence>
<feature type="transmembrane region" description="Helical" evidence="1">
    <location>
        <begin position="25"/>
        <end position="45"/>
    </location>
</feature>
<proteinExistence type="predicted"/>
<feature type="transmembrane region" description="Helical" evidence="1">
    <location>
        <begin position="169"/>
        <end position="189"/>
    </location>
</feature>
<accession>A0A5C5WRX0</accession>
<comment type="caution">
    <text evidence="3">The sequence shown here is derived from an EMBL/GenBank/DDBJ whole genome shotgun (WGS) entry which is preliminary data.</text>
</comment>
<feature type="domain" description="Transglutaminase-like" evidence="2">
    <location>
        <begin position="506"/>
        <end position="583"/>
    </location>
</feature>
<dbReference type="PANTHER" id="PTHR42736">
    <property type="entry name" value="PROTEIN-GLUTAMINE GAMMA-GLUTAMYLTRANSFERASE"/>
    <property type="match status" value="1"/>
</dbReference>
<keyword evidence="1" id="KW-0812">Transmembrane</keyword>
<feature type="transmembrane region" description="Helical" evidence="1">
    <location>
        <begin position="637"/>
        <end position="654"/>
    </location>
</feature>
<dbReference type="AlphaFoldDB" id="A0A5C5WRX0"/>
<feature type="transmembrane region" description="Helical" evidence="1">
    <location>
        <begin position="225"/>
        <end position="244"/>
    </location>
</feature>
<dbReference type="Gene3D" id="3.10.620.30">
    <property type="match status" value="1"/>
</dbReference>
<dbReference type="EMBL" id="SJPI01000001">
    <property type="protein sequence ID" value="TWT53644.1"/>
    <property type="molecule type" value="Genomic_DNA"/>
</dbReference>
<dbReference type="InterPro" id="IPR052901">
    <property type="entry name" value="Bact_TGase-like"/>
</dbReference>
<protein>
    <submittedName>
        <fullName evidence="3">Transglutaminase-like superfamily protein</fullName>
    </submittedName>
</protein>
<keyword evidence="4" id="KW-1185">Reference proteome</keyword>
<keyword evidence="1" id="KW-0472">Membrane</keyword>
<reference evidence="3 4" key="1">
    <citation type="submission" date="2019-02" db="EMBL/GenBank/DDBJ databases">
        <title>Deep-cultivation of Planctomycetes and their phenomic and genomic characterization uncovers novel biology.</title>
        <authorList>
            <person name="Wiegand S."/>
            <person name="Jogler M."/>
            <person name="Boedeker C."/>
            <person name="Pinto D."/>
            <person name="Vollmers J."/>
            <person name="Rivas-Marin E."/>
            <person name="Kohn T."/>
            <person name="Peeters S.H."/>
            <person name="Heuer A."/>
            <person name="Rast P."/>
            <person name="Oberbeckmann S."/>
            <person name="Bunk B."/>
            <person name="Jeske O."/>
            <person name="Meyerdierks A."/>
            <person name="Storesund J.E."/>
            <person name="Kallscheuer N."/>
            <person name="Luecker S."/>
            <person name="Lage O.M."/>
            <person name="Pohl T."/>
            <person name="Merkel B.J."/>
            <person name="Hornburger P."/>
            <person name="Mueller R.-W."/>
            <person name="Bruemmer F."/>
            <person name="Labrenz M."/>
            <person name="Spormann A.M."/>
            <person name="Op Den Camp H."/>
            <person name="Overmann J."/>
            <person name="Amann R."/>
            <person name="Jetten M.S.M."/>
            <person name="Mascher T."/>
            <person name="Medema M.H."/>
            <person name="Devos D.P."/>
            <person name="Kaster A.-K."/>
            <person name="Ovreas L."/>
            <person name="Rohde M."/>
            <person name="Galperin M.Y."/>
            <person name="Jogler C."/>
        </authorList>
    </citation>
    <scope>NUCLEOTIDE SEQUENCE [LARGE SCALE GENOMIC DNA]</scope>
    <source>
        <strain evidence="3 4">Pla22</strain>
    </source>
</reference>
<name>A0A5C5WRX0_9BACT</name>
<feature type="transmembrane region" description="Helical" evidence="1">
    <location>
        <begin position="115"/>
        <end position="137"/>
    </location>
</feature>
<dbReference type="RefSeq" id="WP_146513823.1">
    <property type="nucleotide sequence ID" value="NZ_SJPI01000001.1"/>
</dbReference>
<evidence type="ECO:0000256" key="1">
    <source>
        <dbReference type="SAM" id="Phobius"/>
    </source>
</evidence>
<sequence>MKSLDSRFKLSSFSRVSTVLNSGETAHHGVLTLAGLLIAQVAFVSNTFREWHSVGLMSLVIIIAVVAREFSSEEVATPFDRRLPSNFNITVGILVVLVLVTLWRFPKTLSENPNYIQIGVDLLSHASLFSSLLIWAMYPRRGHVSILFLGMFQVLLCVAAGGVSRSLAAQTTVGVVSCLGFIIGSRIIVSADYLRTLDSSTTSQWGTSADILARRKAASEKRTRAGIAAVVLLAMTTGAVASVTEKMLPNIQEQLQTRLQSSIEAATRQSFVGGMGYVRGSELGAIRSHLVDNPRGIALRIYAEQKPGYLRGTIFDRYSNRKWSSESVRLGPEGDDVDSSLHDHRIEDVGFGTTELQSASGTNLRRFNLRQPTSERVTPLEIRGDPMRGTIVFLPLATRWLEASGRELTLNHHGQVKMGVNGNAPYVAGATVLPPREQLSEAQKQRMLFVRRKQREQLTPLAEELCRNATTTRDKASAISNYFQREFTYGTDLPERAEEEDPLTFFLDTRHPAHCEYFATSTVLLLRCVGVPTRYVTGYVSDEFADVSDIEDPCWVARNRDAHAWTEAYDEVSQTWFAVESTPGRSYHTVDPGSLNSQVVTNGGKSNRSEVEESESWLSRAIGWVLSSRTTDVFFTTFRYLQIVVLVGLVVWLIRRYRSRADSEISLVDRQSRRMLAKVDRVLRRRGFIRATDESLYQFADRLAGEVEVSEKLKAHERNYLEQAAVWMRAFADARYQGLVPPGWESNKAQ</sequence>
<dbReference type="PANTHER" id="PTHR42736:SF1">
    <property type="entry name" value="PROTEIN-GLUTAMINE GAMMA-GLUTAMYLTRANSFERASE"/>
    <property type="match status" value="1"/>
</dbReference>
<feature type="transmembrane region" description="Helical" evidence="1">
    <location>
        <begin position="144"/>
        <end position="163"/>
    </location>
</feature>
<dbReference type="InterPro" id="IPR038765">
    <property type="entry name" value="Papain-like_cys_pep_sf"/>
</dbReference>
<evidence type="ECO:0000313" key="3">
    <source>
        <dbReference type="EMBL" id="TWT53644.1"/>
    </source>
</evidence>
<gene>
    <name evidence="3" type="ORF">Pla22_12740</name>
</gene>